<gene>
    <name evidence="2" type="ORF">QC761_124460</name>
</gene>
<keyword evidence="1" id="KW-0812">Transmembrane</keyword>
<proteinExistence type="predicted"/>
<protein>
    <submittedName>
        <fullName evidence="2">Uncharacterized protein</fullName>
    </submittedName>
</protein>
<keyword evidence="1" id="KW-0472">Membrane</keyword>
<dbReference type="EMBL" id="JAFFGZ010000002">
    <property type="protein sequence ID" value="KAK4647327.1"/>
    <property type="molecule type" value="Genomic_DNA"/>
</dbReference>
<name>A0ABR0FVF9_9PEZI</name>
<keyword evidence="3" id="KW-1185">Reference proteome</keyword>
<dbReference type="GeneID" id="87895184"/>
<evidence type="ECO:0000313" key="3">
    <source>
        <dbReference type="Proteomes" id="UP001322138"/>
    </source>
</evidence>
<evidence type="ECO:0000256" key="1">
    <source>
        <dbReference type="SAM" id="Phobius"/>
    </source>
</evidence>
<organism evidence="2 3">
    <name type="scientific">Podospora bellae-mahoneyi</name>
    <dbReference type="NCBI Taxonomy" id="2093777"/>
    <lineage>
        <taxon>Eukaryota</taxon>
        <taxon>Fungi</taxon>
        <taxon>Dikarya</taxon>
        <taxon>Ascomycota</taxon>
        <taxon>Pezizomycotina</taxon>
        <taxon>Sordariomycetes</taxon>
        <taxon>Sordariomycetidae</taxon>
        <taxon>Sordariales</taxon>
        <taxon>Podosporaceae</taxon>
        <taxon>Podospora</taxon>
    </lineage>
</organism>
<reference evidence="2 3" key="1">
    <citation type="journal article" date="2023" name="bioRxiv">
        <title>High-quality genome assemblies of four members of thePodospora anserinaspecies complex.</title>
        <authorList>
            <person name="Ament-Velasquez S.L."/>
            <person name="Vogan A.A."/>
            <person name="Wallerman O."/>
            <person name="Hartmann F."/>
            <person name="Gautier V."/>
            <person name="Silar P."/>
            <person name="Giraud T."/>
            <person name="Johannesson H."/>
        </authorList>
    </citation>
    <scope>NUCLEOTIDE SEQUENCE [LARGE SCALE GENOMIC DNA]</scope>
    <source>
        <strain evidence="2 3">CBS 112042</strain>
    </source>
</reference>
<evidence type="ECO:0000313" key="2">
    <source>
        <dbReference type="EMBL" id="KAK4647327.1"/>
    </source>
</evidence>
<dbReference type="Proteomes" id="UP001322138">
    <property type="component" value="Unassembled WGS sequence"/>
</dbReference>
<feature type="transmembrane region" description="Helical" evidence="1">
    <location>
        <begin position="647"/>
        <end position="669"/>
    </location>
</feature>
<comment type="caution">
    <text evidence="2">The sequence shown here is derived from an EMBL/GenBank/DDBJ whole genome shotgun (WGS) entry which is preliminary data.</text>
</comment>
<sequence>MCYQLLERYSSCGCLYYRHQVDKCGAHGRAGHIVQHRTILVGNACADHTSHFEDYGKYGSATPAQKSVKLGYSKQVKESDETGLDQSIQPSIASPIRVVATSLNPESVAKRPGIFDDLAWIETPVHYDWEDSDAESRVSDPDSIISVPSTVSSVDPDAIETIFHRLLHFQDLQFLWSHTVQLSGSRLKSNHNIARFLELYAIDLLNLALNTKDRPEKRVKLDAARFVRRSRRDIARRITEAHCKTWTADSAAANNDIIEDQEIGENIGARRDYDQGDSGPEDEPFDLVTAVAEVFLFETDPVLHLQSNVKAFVNRQCPKVVQQSFWEFMITKASNMVSKLRQKPLEDGKTRITWTCKCGRNLYDDFTEIVPGAVKQLEAELRYQNTKQPELEYDNLDAQNTPRSHPNSFARVLFQMWTGTTQIFRKFQYPLLPEHKSSRGNMSLELGNPCAQLSQQAPYTTHLFLLLCVPFLRFATRLAQPEVCQINSDQELFQLLRRQYLKARSVKRWLWGQLRRVQAIEFVKLELYSTRELVDICHSPSLPHGTDPYVYNPQPAEHIPPIGANHLMHLFSHPSHAEPLPILFRRVPKKVDNPLKPCPIKGVGLGWGLYLQEGMNWPAMLLYGCIGFGLSLSTAVVWATLVNQGDVQGGFAIGGFMVAFLGFAGGVMAHMNGGNGL</sequence>
<accession>A0ABR0FVF9</accession>
<feature type="transmembrane region" description="Helical" evidence="1">
    <location>
        <begin position="620"/>
        <end position="641"/>
    </location>
</feature>
<keyword evidence="1" id="KW-1133">Transmembrane helix</keyword>
<dbReference type="RefSeq" id="XP_062736303.1">
    <property type="nucleotide sequence ID" value="XM_062875702.1"/>
</dbReference>